<sequence length="138" mass="15978">MSLSLTRSFSVVCAALFSATVTQADELDALFPIPAEVRTILDQRCVMCHGEEIDGEREIREDLIFSTDAEIRETLIDPYFMYELIRDDEMPQEAKLSFRLRRDAKMQERLDQLVADYEAKNEKAVLIKWLTTALKIEE</sequence>
<name>A0ABZ1CG22_9BACT</name>
<organism evidence="2 3">
    <name type="scientific">Actomonas aquatica</name>
    <dbReference type="NCBI Taxonomy" id="2866162"/>
    <lineage>
        <taxon>Bacteria</taxon>
        <taxon>Pseudomonadati</taxon>
        <taxon>Verrucomicrobiota</taxon>
        <taxon>Opitutia</taxon>
        <taxon>Opitutales</taxon>
        <taxon>Opitutaceae</taxon>
        <taxon>Actomonas</taxon>
    </lineage>
</organism>
<gene>
    <name evidence="2" type="ORF">K1X11_008835</name>
</gene>
<feature type="signal peptide" evidence="1">
    <location>
        <begin position="1"/>
        <end position="24"/>
    </location>
</feature>
<dbReference type="EMBL" id="CP139781">
    <property type="protein sequence ID" value="WRQ89514.1"/>
    <property type="molecule type" value="Genomic_DNA"/>
</dbReference>
<evidence type="ECO:0008006" key="4">
    <source>
        <dbReference type="Google" id="ProtNLM"/>
    </source>
</evidence>
<evidence type="ECO:0000313" key="3">
    <source>
        <dbReference type="Proteomes" id="UP000738431"/>
    </source>
</evidence>
<accession>A0ABZ1CG22</accession>
<reference evidence="2 3" key="1">
    <citation type="submission" date="2023-12" db="EMBL/GenBank/DDBJ databases">
        <title>Description of an unclassified Opitutus bacterium of Verrucomicrobiota.</title>
        <authorList>
            <person name="Zhang D.-F."/>
        </authorList>
    </citation>
    <scope>NUCLEOTIDE SEQUENCE [LARGE SCALE GENOMIC DNA]</scope>
    <source>
        <strain evidence="2 3">WL0086</strain>
    </source>
</reference>
<dbReference type="Proteomes" id="UP000738431">
    <property type="component" value="Chromosome"/>
</dbReference>
<evidence type="ECO:0000313" key="2">
    <source>
        <dbReference type="EMBL" id="WRQ89514.1"/>
    </source>
</evidence>
<feature type="chain" id="PRO_5046684731" description="Cytochrome C Planctomycete-type domain-containing protein" evidence="1">
    <location>
        <begin position="25"/>
        <end position="138"/>
    </location>
</feature>
<keyword evidence="3" id="KW-1185">Reference proteome</keyword>
<dbReference type="RefSeq" id="WP_221029798.1">
    <property type="nucleotide sequence ID" value="NZ_CP139781.1"/>
</dbReference>
<proteinExistence type="predicted"/>
<evidence type="ECO:0000256" key="1">
    <source>
        <dbReference type="SAM" id="SignalP"/>
    </source>
</evidence>
<protein>
    <recommendedName>
        <fullName evidence="4">Cytochrome C Planctomycete-type domain-containing protein</fullName>
    </recommendedName>
</protein>
<keyword evidence="1" id="KW-0732">Signal</keyword>